<sequence>MQVASPSTGIRVLIVDPHPGVRTALAQALGTAPGIGEVRAVGGAAEALAAVGTWRPDVVLLETKRRGGDGLDLLRRLARGGEGPPVLVVTSYPDALERLEVMLAGGSGYLLKDVATEVLVAAVLGAHRTRETEQGRDDR</sequence>
<dbReference type="InterPro" id="IPR001789">
    <property type="entry name" value="Sig_transdc_resp-reg_receiver"/>
</dbReference>
<comment type="function">
    <text evidence="2">May play the central regulatory role in sporulation. It may be an element of the effector pathway responsible for the activation of sporulation genes in response to nutritional stress. Spo0A may act in concert with spo0H (a sigma factor) to control the expression of some genes that are critical to the sporulation process.</text>
</comment>
<dbReference type="PANTHER" id="PTHR45566">
    <property type="entry name" value="HTH-TYPE TRANSCRIPTIONAL REGULATOR YHJB-RELATED"/>
    <property type="match status" value="1"/>
</dbReference>
<keyword evidence="6" id="KW-1185">Reference proteome</keyword>
<dbReference type="InterPro" id="IPR058245">
    <property type="entry name" value="NreC/VraR/RcsB-like_REC"/>
</dbReference>
<comment type="caution">
    <text evidence="3">Lacks conserved residue(s) required for the propagation of feature annotation.</text>
</comment>
<evidence type="ECO:0000313" key="6">
    <source>
        <dbReference type="Proteomes" id="UP001163687"/>
    </source>
</evidence>
<organism evidence="5 6">
    <name type="scientific">Caldinitratiruptor microaerophilus</name>
    <dbReference type="NCBI Taxonomy" id="671077"/>
    <lineage>
        <taxon>Bacteria</taxon>
        <taxon>Bacillati</taxon>
        <taxon>Bacillota</taxon>
        <taxon>Clostridia</taxon>
        <taxon>Eubacteriales</taxon>
        <taxon>Symbiobacteriaceae</taxon>
        <taxon>Caldinitratiruptor</taxon>
    </lineage>
</organism>
<dbReference type="GO" id="GO:0000160">
    <property type="term" value="P:phosphorelay signal transduction system"/>
    <property type="evidence" value="ECO:0007669"/>
    <property type="project" value="InterPro"/>
</dbReference>
<dbReference type="Pfam" id="PF00072">
    <property type="entry name" value="Response_reg"/>
    <property type="match status" value="1"/>
</dbReference>
<reference evidence="5" key="1">
    <citation type="submission" date="2022-03" db="EMBL/GenBank/DDBJ databases">
        <title>Complete genome sequence of Caldinitratiruptor microaerophilus.</title>
        <authorList>
            <person name="Mukaiyama R."/>
            <person name="Nishiyama T."/>
            <person name="Ueda K."/>
        </authorList>
    </citation>
    <scope>NUCLEOTIDE SEQUENCE</scope>
    <source>
        <strain evidence="5">JCM 16183</strain>
    </source>
</reference>
<accession>A0AA35CP59</accession>
<protein>
    <recommendedName>
        <fullName evidence="1">Stage 0 sporulation protein A homolog</fullName>
    </recommendedName>
</protein>
<feature type="domain" description="Response regulatory" evidence="4">
    <location>
        <begin position="11"/>
        <end position="127"/>
    </location>
</feature>
<evidence type="ECO:0000256" key="2">
    <source>
        <dbReference type="ARBA" id="ARBA00024867"/>
    </source>
</evidence>
<dbReference type="KEGG" id="cmic:caldi_32880"/>
<dbReference type="Proteomes" id="UP001163687">
    <property type="component" value="Chromosome"/>
</dbReference>
<name>A0AA35CP59_9FIRM</name>
<dbReference type="SUPFAM" id="SSF52172">
    <property type="entry name" value="CheY-like"/>
    <property type="match status" value="1"/>
</dbReference>
<evidence type="ECO:0000256" key="3">
    <source>
        <dbReference type="PROSITE-ProRule" id="PRU00169"/>
    </source>
</evidence>
<evidence type="ECO:0000313" key="5">
    <source>
        <dbReference type="EMBL" id="BDG62198.1"/>
    </source>
</evidence>
<evidence type="ECO:0000259" key="4">
    <source>
        <dbReference type="PROSITE" id="PS50110"/>
    </source>
</evidence>
<proteinExistence type="predicted"/>
<evidence type="ECO:0000256" key="1">
    <source>
        <dbReference type="ARBA" id="ARBA00018672"/>
    </source>
</evidence>
<dbReference type="InterPro" id="IPR051015">
    <property type="entry name" value="EvgA-like"/>
</dbReference>
<gene>
    <name evidence="5" type="ORF">caldi_32880</name>
</gene>
<dbReference type="Gene3D" id="3.40.50.2300">
    <property type="match status" value="1"/>
</dbReference>
<dbReference type="PANTHER" id="PTHR45566:SF2">
    <property type="entry name" value="NARL SUBFAMILY"/>
    <property type="match status" value="1"/>
</dbReference>
<dbReference type="EMBL" id="AP025628">
    <property type="protein sequence ID" value="BDG62198.1"/>
    <property type="molecule type" value="Genomic_DNA"/>
</dbReference>
<dbReference type="AlphaFoldDB" id="A0AA35CP59"/>
<dbReference type="CDD" id="cd17535">
    <property type="entry name" value="REC_NarL-like"/>
    <property type="match status" value="1"/>
</dbReference>
<dbReference type="PROSITE" id="PS50110">
    <property type="entry name" value="RESPONSE_REGULATORY"/>
    <property type="match status" value="1"/>
</dbReference>
<dbReference type="InterPro" id="IPR011006">
    <property type="entry name" value="CheY-like_superfamily"/>
</dbReference>
<dbReference type="SMART" id="SM00448">
    <property type="entry name" value="REC"/>
    <property type="match status" value="1"/>
</dbReference>